<comment type="caution">
    <text evidence="1">The sequence shown here is derived from an EMBL/GenBank/DDBJ whole genome shotgun (WGS) entry which is preliminary data.</text>
</comment>
<reference evidence="1 2" key="1">
    <citation type="journal article" date="2016" name="Nat. Commun.">
        <title>Thousands of microbial genomes shed light on interconnected biogeochemical processes in an aquifer system.</title>
        <authorList>
            <person name="Anantharaman K."/>
            <person name="Brown C.T."/>
            <person name="Hug L.A."/>
            <person name="Sharon I."/>
            <person name="Castelle C.J."/>
            <person name="Probst A.J."/>
            <person name="Thomas B.C."/>
            <person name="Singh A."/>
            <person name="Wilkins M.J."/>
            <person name="Karaoz U."/>
            <person name="Brodie E.L."/>
            <person name="Williams K.H."/>
            <person name="Hubbard S.S."/>
            <person name="Banfield J.F."/>
        </authorList>
    </citation>
    <scope>NUCLEOTIDE SEQUENCE [LARGE SCALE GENOMIC DNA]</scope>
</reference>
<evidence type="ECO:0000313" key="1">
    <source>
        <dbReference type="EMBL" id="OGM70742.1"/>
    </source>
</evidence>
<dbReference type="AlphaFoldDB" id="A0A1F8C381"/>
<dbReference type="STRING" id="1802525.A2975_02525"/>
<sequence>MTKKIIILVSLLAVATVILAIDSSAKGAVLASLENESVTLEKENRQLKDDLVSATSLTNTQKIAEEAGLIKPEKIIYLNILEPVASLQ</sequence>
<gene>
    <name evidence="1" type="ORF">A2975_02525</name>
</gene>
<name>A0A1F8C381_9BACT</name>
<protein>
    <submittedName>
        <fullName evidence="1">Uncharacterized protein</fullName>
    </submittedName>
</protein>
<organism evidence="1 2">
    <name type="scientific">Candidatus Woesebacteria bacterium RIFCSPLOWO2_01_FULL_44_14</name>
    <dbReference type="NCBI Taxonomy" id="1802525"/>
    <lineage>
        <taxon>Bacteria</taxon>
        <taxon>Candidatus Woeseibacteriota</taxon>
    </lineage>
</organism>
<dbReference type="EMBL" id="MGHL01000002">
    <property type="protein sequence ID" value="OGM70742.1"/>
    <property type="molecule type" value="Genomic_DNA"/>
</dbReference>
<dbReference type="Proteomes" id="UP000178429">
    <property type="component" value="Unassembled WGS sequence"/>
</dbReference>
<accession>A0A1F8C381</accession>
<proteinExistence type="predicted"/>
<evidence type="ECO:0000313" key="2">
    <source>
        <dbReference type="Proteomes" id="UP000178429"/>
    </source>
</evidence>